<evidence type="ECO:0000256" key="13">
    <source>
        <dbReference type="SAM" id="MobiDB-lite"/>
    </source>
</evidence>
<dbReference type="InterPro" id="IPR057564">
    <property type="entry name" value="HEAT_ATR"/>
</dbReference>
<dbReference type="InterPro" id="IPR018936">
    <property type="entry name" value="PI3/4_kinase_CS"/>
</dbReference>
<evidence type="ECO:0000313" key="18">
    <source>
        <dbReference type="Proteomes" id="UP000192578"/>
    </source>
</evidence>
<dbReference type="InterPro" id="IPR016024">
    <property type="entry name" value="ARM-type_fold"/>
</dbReference>
<evidence type="ECO:0000256" key="11">
    <source>
        <dbReference type="ARBA" id="ARBA00023242"/>
    </source>
</evidence>
<sequence>MAAMGFRYRAAQSPSDQAQSQLQAYAAKTMALITVEPSLFSTVDGKSTQAAQELLKGLEGLVKMDATVGPVVKRMRSSFPAGLDESVGRLDLLRLISDWLQAEELDQFATRDVQYQVALLKVVRVVLRWTKLTDDLNGFIEVLLEAVFSNLIKVQGPATMCLSTYAFLQQNMPLPGLFNHFQEALGIRLARRFLNHTDKENLSCVVECIRQFQFETVENLMSTMIPFLLQPLICDGSPSALTALEFVAQLLTKNVSDMLSSFFHYLLPVIVVRSGDDAALEKALQTIERLTGKPRSRLILKDINHIHNELLLYLDEKEMNEKVVRGLKFIAEMQGETLAHESDIPNYLQPRFLSFVFFADLKLVDPLLPAKTKRRVLRSFTVLMQVMGSKHISSVRIKLLAILKFVVQTFPAELQPVCFDAWSAFIRTMDMTSLKSILSQVAVILLPFIKTNPQFAIPLFEYLIVEKRQHLHEHYQELFFLPKIPGMERVNKVLVEYTGKTDAPEDFTLCLMDQLQFVDIMGITPKKLGSSLMTQQPTLEASAVGDRRLRVPQMEVRQYALRKLKMLLRNQQVPLYNMIMSPEKKTASSKDGPELSPISCLIVTLMNCCREAVCPEERQRFGEVLGSIGAVDPDWVELPDAVHGGLARWPVFPGVRHEAFAIDFLKELVKGYMTTDKTSSQDACGVVIQEALKFYNLRDDRKSRIEDGNVIWNQLSRDYQEILTPFLTSRYVFVLQDDDEPNPLASNENTTVLFGSTPALSSYGEWIRAWTVSMIERIPMESKNENNDPTRSTATKFFKQCVHLVQHDLNRCVALLPYVVLYLLVHCDPKQKEKLFAEMVAALKSEDLSTTESNADEKHPAAQAVLSLLDFLRDWCYHAEAAGEVRREQMLIDPTQADNGHCQVLVYDVEHFVAGFSDDVLARASFCCHAYPRALMHYEKYLWQEDSTWLKWRSDKPSLDFMQQVYVALEERDGVAGLNSVRLATPSTADKIVLHLSTGKIQEALLCYEQLAQTSKSFLLPDQHSSVMRGLMDLDEPCKAMLYCNGVLAENPEWLDELNGYRIEAAWKLGQWDALNGFIDLERHKDRPSEWHAGVGRLLLDAKLGDSEGFRGAMGHLQAQLMGPVCAANMEKGAYHRSYDNIVQLHTLFELEEGAQTWFGIQPDEEFPSVPKKPAVLLREWELRLHLAQPSYHNVQKILAVRRTILQATGDESFRGEIGASWLKSARIARKANHLQTAYSYLLKSEGYDSLLFPLENAKYLWAKGEEDSAIAYLEKATTNGKWLSGAKKLLIYPKTKLRLARYLGESKSLQSKEILRRFEEVVEIAPKLEKSHFYLGQYIDQMLVESGKPICDQGEEVLLIMEQFIQALRYGCHFIHQSLPRLLTLWLDFGALCNEKYPVSRKGGLTIPAQLDTVFKRIQELIRGKALTSIPMYVLLTAFPQLISRICTPNEEVFVLLMSVIAKIAQTFPQQTMWQLAPVHLSKLQYRNQRYLRTMKKVKEGVNDPLLRFFTHMEEFCRQLIIFSNVKTDRSLNGNNSNTFSMKDYGELRVIRRLLQDAKWAKPMLPFRTFMNPVLPDGDYSPDYQAFAPILPTIVEFGDLFTIVPSLQKPKRLTILDSTGIIHHILLKPKDDLRKDSRFMELVGMVNKFLRENSEARRRQLRIRTYSVVPLNEECGIIEWVPNIQTLRSILINTYAQEKRHILDRDELKAIVSSKHAPLEDKLRSFLHLVQRHPSVLHRWFERSFTDPTAWLAARLAYSRTCAVMCMVGYIMGLGDRHGENILLDTTTGEVMHVDYGCLFNQGENLEWPEKVPFRLTHNVVDGMGPLGVEGFYRSACELTLKVIRHQKNAMMSVLKPFLHDPLVEWQSKAATTTGGESSRKTAAAVGGGTETGESQNTEAIAHIVKIERRIVGQTADASASLPLSVQGQVNHLIREATSHVNLSQMYVGWAAFL</sequence>
<evidence type="ECO:0000256" key="2">
    <source>
        <dbReference type="ARBA" id="ARBA00010769"/>
    </source>
</evidence>
<evidence type="ECO:0000256" key="6">
    <source>
        <dbReference type="ARBA" id="ARBA00022741"/>
    </source>
</evidence>
<feature type="domain" description="FAT" evidence="15">
    <location>
        <begin position="920"/>
        <end position="1483"/>
    </location>
</feature>
<dbReference type="EC" id="2.7.11.1" evidence="3"/>
<evidence type="ECO:0000259" key="16">
    <source>
        <dbReference type="PROSITE" id="PS51190"/>
    </source>
</evidence>
<evidence type="ECO:0000256" key="12">
    <source>
        <dbReference type="ARBA" id="ARBA00024420"/>
    </source>
</evidence>
<dbReference type="GO" id="GO:0000077">
    <property type="term" value="P:DNA damage checkpoint signaling"/>
    <property type="evidence" value="ECO:0007669"/>
    <property type="project" value="TreeGrafter"/>
</dbReference>
<dbReference type="Pfam" id="PF25030">
    <property type="entry name" value="M-HEAT_ATR"/>
    <property type="match status" value="1"/>
</dbReference>
<dbReference type="CDD" id="cd00892">
    <property type="entry name" value="PIKKc_ATR"/>
    <property type="match status" value="1"/>
</dbReference>
<dbReference type="InterPro" id="IPR000403">
    <property type="entry name" value="PI3/4_kinase_cat_dom"/>
</dbReference>
<dbReference type="PANTHER" id="PTHR11139">
    <property type="entry name" value="ATAXIA TELANGIECTASIA MUTATED ATM -RELATED"/>
    <property type="match status" value="1"/>
</dbReference>
<dbReference type="InterPro" id="IPR056802">
    <property type="entry name" value="ATR-like_M-HEAT"/>
</dbReference>
<keyword evidence="18" id="KW-1185">Reference proteome</keyword>
<dbReference type="PROSITE" id="PS00916">
    <property type="entry name" value="PI3_4_KINASE_2"/>
    <property type="match status" value="1"/>
</dbReference>
<organism evidence="17 18">
    <name type="scientific">Hypsibius exemplaris</name>
    <name type="common">Freshwater tardigrade</name>
    <dbReference type="NCBI Taxonomy" id="2072580"/>
    <lineage>
        <taxon>Eukaryota</taxon>
        <taxon>Metazoa</taxon>
        <taxon>Ecdysozoa</taxon>
        <taxon>Tardigrada</taxon>
        <taxon>Eutardigrada</taxon>
        <taxon>Parachela</taxon>
        <taxon>Hypsibioidea</taxon>
        <taxon>Hypsibiidae</taxon>
        <taxon>Hypsibius</taxon>
    </lineage>
</organism>
<evidence type="ECO:0000313" key="17">
    <source>
        <dbReference type="EMBL" id="OQV17013.1"/>
    </source>
</evidence>
<dbReference type="Pfam" id="PF02260">
    <property type="entry name" value="FATC"/>
    <property type="match status" value="1"/>
</dbReference>
<dbReference type="OrthoDB" id="381190at2759"/>
<evidence type="ECO:0000259" key="14">
    <source>
        <dbReference type="PROSITE" id="PS50290"/>
    </source>
</evidence>
<dbReference type="PROSITE" id="PS51189">
    <property type="entry name" value="FAT"/>
    <property type="match status" value="1"/>
</dbReference>
<dbReference type="GO" id="GO:0005524">
    <property type="term" value="F:ATP binding"/>
    <property type="evidence" value="ECO:0007669"/>
    <property type="project" value="UniProtKB-KW"/>
</dbReference>
<evidence type="ECO:0000256" key="3">
    <source>
        <dbReference type="ARBA" id="ARBA00012513"/>
    </source>
</evidence>
<dbReference type="GO" id="GO:0006281">
    <property type="term" value="P:DNA repair"/>
    <property type="evidence" value="ECO:0007669"/>
    <property type="project" value="UniProtKB-KW"/>
</dbReference>
<dbReference type="Gene3D" id="3.30.1010.10">
    <property type="entry name" value="Phosphatidylinositol 3-kinase Catalytic Subunit, Chain A, domain 4"/>
    <property type="match status" value="1"/>
</dbReference>
<dbReference type="SUPFAM" id="SSF48371">
    <property type="entry name" value="ARM repeat"/>
    <property type="match status" value="1"/>
</dbReference>
<feature type="domain" description="FATC" evidence="16">
    <location>
        <begin position="1923"/>
        <end position="1955"/>
    </location>
</feature>
<evidence type="ECO:0000256" key="9">
    <source>
        <dbReference type="ARBA" id="ARBA00022840"/>
    </source>
</evidence>
<feature type="domain" description="PI3K/PI4K catalytic" evidence="14">
    <location>
        <begin position="1598"/>
        <end position="1917"/>
    </location>
</feature>
<name>A0A1W0WPE3_HYPEX</name>
<reference evidence="18" key="1">
    <citation type="submission" date="2017-01" db="EMBL/GenBank/DDBJ databases">
        <title>Comparative genomics of anhydrobiosis in the tardigrade Hypsibius dujardini.</title>
        <authorList>
            <person name="Yoshida Y."/>
            <person name="Koutsovoulos G."/>
            <person name="Laetsch D."/>
            <person name="Stevens L."/>
            <person name="Kumar S."/>
            <person name="Horikawa D."/>
            <person name="Ishino K."/>
            <person name="Komine S."/>
            <person name="Tomita M."/>
            <person name="Blaxter M."/>
            <person name="Arakawa K."/>
        </authorList>
    </citation>
    <scope>NUCLEOTIDE SEQUENCE [LARGE SCALE GENOMIC DNA]</scope>
    <source>
        <strain evidence="18">Z151</strain>
    </source>
</reference>
<feature type="region of interest" description="Disordered" evidence="13">
    <location>
        <begin position="1871"/>
        <end position="1896"/>
    </location>
</feature>
<gene>
    <name evidence="17" type="ORF">BV898_08877</name>
</gene>
<dbReference type="InterPro" id="IPR003152">
    <property type="entry name" value="FATC_dom"/>
</dbReference>
<keyword evidence="7" id="KW-0227">DNA damage</keyword>
<evidence type="ECO:0000256" key="7">
    <source>
        <dbReference type="ARBA" id="ARBA00022763"/>
    </source>
</evidence>
<dbReference type="EMBL" id="MTYJ01000067">
    <property type="protein sequence ID" value="OQV17013.1"/>
    <property type="molecule type" value="Genomic_DNA"/>
</dbReference>
<keyword evidence="11" id="KW-0539">Nucleus</keyword>
<keyword evidence="6" id="KW-0547">Nucleotide-binding</keyword>
<evidence type="ECO:0000256" key="4">
    <source>
        <dbReference type="ARBA" id="ARBA00022527"/>
    </source>
</evidence>
<dbReference type="InterPro" id="IPR014009">
    <property type="entry name" value="PIK_FAT"/>
</dbReference>
<dbReference type="Pfam" id="PF08064">
    <property type="entry name" value="UME"/>
    <property type="match status" value="1"/>
</dbReference>
<dbReference type="PANTHER" id="PTHR11139:SF69">
    <property type="entry name" value="SERINE_THREONINE-PROTEIN KINASE ATR"/>
    <property type="match status" value="1"/>
</dbReference>
<dbReference type="SMART" id="SM01343">
    <property type="entry name" value="FATC"/>
    <property type="match status" value="1"/>
</dbReference>
<dbReference type="PROSITE" id="PS50290">
    <property type="entry name" value="PI3_4_KINASE_3"/>
    <property type="match status" value="1"/>
</dbReference>
<dbReference type="GO" id="GO:0005694">
    <property type="term" value="C:chromosome"/>
    <property type="evidence" value="ECO:0007669"/>
    <property type="project" value="TreeGrafter"/>
</dbReference>
<evidence type="ECO:0000256" key="1">
    <source>
        <dbReference type="ARBA" id="ARBA00004123"/>
    </source>
</evidence>
<keyword evidence="5" id="KW-0808">Transferase</keyword>
<dbReference type="InterPro" id="IPR050517">
    <property type="entry name" value="DDR_Repair_Kinase"/>
</dbReference>
<dbReference type="SUPFAM" id="SSF56112">
    <property type="entry name" value="Protein kinase-like (PK-like)"/>
    <property type="match status" value="1"/>
</dbReference>
<dbReference type="InterPro" id="IPR036940">
    <property type="entry name" value="PI3/4_kinase_cat_sf"/>
</dbReference>
<protein>
    <recommendedName>
        <fullName evidence="12">Serine/threonine-protein kinase ATR</fullName>
        <ecNumber evidence="3">2.7.11.1</ecNumber>
    </recommendedName>
</protein>
<keyword evidence="4" id="KW-0723">Serine/threonine-protein kinase</keyword>
<dbReference type="Pfam" id="PF00454">
    <property type="entry name" value="PI3_PI4_kinase"/>
    <property type="match status" value="1"/>
</dbReference>
<dbReference type="GO" id="GO:0004674">
    <property type="term" value="F:protein serine/threonine kinase activity"/>
    <property type="evidence" value="ECO:0007669"/>
    <property type="project" value="UniProtKB-KW"/>
</dbReference>
<dbReference type="Pfam" id="PF02259">
    <property type="entry name" value="FAT"/>
    <property type="match status" value="1"/>
</dbReference>
<dbReference type="SMART" id="SM00802">
    <property type="entry name" value="UME"/>
    <property type="match status" value="1"/>
</dbReference>
<comment type="similarity">
    <text evidence="2">Belongs to the PI3/PI4-kinase family. ATM subfamily.</text>
</comment>
<keyword evidence="10" id="KW-0234">DNA repair</keyword>
<keyword evidence="9" id="KW-0067">ATP-binding</keyword>
<dbReference type="InterPro" id="IPR011009">
    <property type="entry name" value="Kinase-like_dom_sf"/>
</dbReference>
<dbReference type="SMART" id="SM00146">
    <property type="entry name" value="PI3Kc"/>
    <property type="match status" value="1"/>
</dbReference>
<dbReference type="GO" id="GO:0005634">
    <property type="term" value="C:nucleus"/>
    <property type="evidence" value="ECO:0007669"/>
    <property type="project" value="UniProtKB-SubCell"/>
</dbReference>
<dbReference type="Gene3D" id="1.10.1070.11">
    <property type="entry name" value="Phosphatidylinositol 3-/4-kinase, catalytic domain"/>
    <property type="match status" value="1"/>
</dbReference>
<evidence type="ECO:0000256" key="5">
    <source>
        <dbReference type="ARBA" id="ARBA00022679"/>
    </source>
</evidence>
<comment type="subcellular location">
    <subcellularLocation>
        <location evidence="1">Nucleus</location>
    </subcellularLocation>
</comment>
<proteinExistence type="inferred from homology"/>
<accession>A0A1W0WPE3</accession>
<dbReference type="InterPro" id="IPR012993">
    <property type="entry name" value="UME"/>
</dbReference>
<dbReference type="GO" id="GO:0000723">
    <property type="term" value="P:telomere maintenance"/>
    <property type="evidence" value="ECO:0007669"/>
    <property type="project" value="TreeGrafter"/>
</dbReference>
<dbReference type="Proteomes" id="UP000192578">
    <property type="component" value="Unassembled WGS sequence"/>
</dbReference>
<evidence type="ECO:0000256" key="8">
    <source>
        <dbReference type="ARBA" id="ARBA00022777"/>
    </source>
</evidence>
<dbReference type="SUPFAM" id="SSF48452">
    <property type="entry name" value="TPR-like"/>
    <property type="match status" value="1"/>
</dbReference>
<dbReference type="InterPro" id="IPR003151">
    <property type="entry name" value="PIK-rel_kinase_FAT"/>
</dbReference>
<dbReference type="PROSITE" id="PS51190">
    <property type="entry name" value="FATC"/>
    <property type="match status" value="1"/>
</dbReference>
<evidence type="ECO:0000256" key="10">
    <source>
        <dbReference type="ARBA" id="ARBA00023204"/>
    </source>
</evidence>
<comment type="caution">
    <text evidence="17">The sequence shown here is derived from an EMBL/GenBank/DDBJ whole genome shotgun (WGS) entry which is preliminary data.</text>
</comment>
<dbReference type="InterPro" id="IPR011990">
    <property type="entry name" value="TPR-like_helical_dom_sf"/>
</dbReference>
<evidence type="ECO:0000259" key="15">
    <source>
        <dbReference type="PROSITE" id="PS51189"/>
    </source>
</evidence>
<dbReference type="Pfam" id="PF23593">
    <property type="entry name" value="HEAT_ATR"/>
    <property type="match status" value="1"/>
</dbReference>
<keyword evidence="8 17" id="KW-0418">Kinase</keyword>